<accession>A0ABV5ZRM6</accession>
<protein>
    <submittedName>
        <fullName evidence="1">Uncharacterized protein</fullName>
    </submittedName>
</protein>
<evidence type="ECO:0000313" key="2">
    <source>
        <dbReference type="Proteomes" id="UP001589693"/>
    </source>
</evidence>
<reference evidence="1 2" key="1">
    <citation type="submission" date="2024-09" db="EMBL/GenBank/DDBJ databases">
        <authorList>
            <person name="Sun Q."/>
            <person name="Mori K."/>
        </authorList>
    </citation>
    <scope>NUCLEOTIDE SEQUENCE [LARGE SCALE GENOMIC DNA]</scope>
    <source>
        <strain evidence="1 2">TBRC 7907</strain>
    </source>
</reference>
<name>A0ABV5ZRM6_9PSEU</name>
<gene>
    <name evidence="1" type="ORF">ACFFQA_06340</name>
</gene>
<sequence>MPAAGRLLRHTWSIEQSGRPEILGRNKWAALSPKDSGVRAVGKLLGGLVDSVFSLGAEGGDQPTERTLLWLAGEAKVMRSTGYDFESTATWLDRRLAFAVAVAVLGDR</sequence>
<comment type="caution">
    <text evidence="1">The sequence shown here is derived from an EMBL/GenBank/DDBJ whole genome shotgun (WGS) entry which is preliminary data.</text>
</comment>
<dbReference type="EMBL" id="JBHLZU010000005">
    <property type="protein sequence ID" value="MFB9903552.1"/>
    <property type="molecule type" value="Genomic_DNA"/>
</dbReference>
<proteinExistence type="predicted"/>
<organism evidence="1 2">
    <name type="scientific">Allokutzneria oryzae</name>
    <dbReference type="NCBI Taxonomy" id="1378989"/>
    <lineage>
        <taxon>Bacteria</taxon>
        <taxon>Bacillati</taxon>
        <taxon>Actinomycetota</taxon>
        <taxon>Actinomycetes</taxon>
        <taxon>Pseudonocardiales</taxon>
        <taxon>Pseudonocardiaceae</taxon>
        <taxon>Allokutzneria</taxon>
    </lineage>
</organism>
<dbReference type="RefSeq" id="WP_377850693.1">
    <property type="nucleotide sequence ID" value="NZ_JBHLZU010000005.1"/>
</dbReference>
<evidence type="ECO:0000313" key="1">
    <source>
        <dbReference type="EMBL" id="MFB9903552.1"/>
    </source>
</evidence>
<dbReference type="Proteomes" id="UP001589693">
    <property type="component" value="Unassembled WGS sequence"/>
</dbReference>
<keyword evidence="2" id="KW-1185">Reference proteome</keyword>